<dbReference type="PANTHER" id="PTHR36505:SF1">
    <property type="entry name" value="BLR1072 PROTEIN"/>
    <property type="match status" value="1"/>
</dbReference>
<feature type="compositionally biased region" description="Low complexity" evidence="1">
    <location>
        <begin position="148"/>
        <end position="163"/>
    </location>
</feature>
<proteinExistence type="predicted"/>
<keyword evidence="2" id="KW-0732">Signal</keyword>
<evidence type="ECO:0000256" key="1">
    <source>
        <dbReference type="SAM" id="MobiDB-lite"/>
    </source>
</evidence>
<dbReference type="Gene3D" id="2.30.30.240">
    <property type="entry name" value="PRC-barrel domain"/>
    <property type="match status" value="1"/>
</dbReference>
<feature type="region of interest" description="Disordered" evidence="1">
    <location>
        <begin position="132"/>
        <end position="163"/>
    </location>
</feature>
<dbReference type="EMBL" id="RCTF01000007">
    <property type="protein sequence ID" value="RLP78732.1"/>
    <property type="molecule type" value="Genomic_DNA"/>
</dbReference>
<accession>A0A3L7AH38</accession>
<sequence length="163" mass="16707">MKKIKLLTVAAASLLASAAIAQQTAPTTTPGSSTMPPAATAAPPATFIGMQTADQIMASDLIGMSVRGAGDESIGEINDVVLARDGRVIGAVIGVGGFLGIGEKSVAVPFQMVEMVRGPNTTDHVVIRKTKDELKAAPEFKEREAPSATNTTRTPAQPAPAAR</sequence>
<keyword evidence="5" id="KW-1185">Reference proteome</keyword>
<dbReference type="AlphaFoldDB" id="A0A3L7AH38"/>
<dbReference type="Pfam" id="PF05239">
    <property type="entry name" value="PRC"/>
    <property type="match status" value="1"/>
</dbReference>
<dbReference type="SUPFAM" id="SSF50346">
    <property type="entry name" value="PRC-barrel domain"/>
    <property type="match status" value="1"/>
</dbReference>
<dbReference type="PANTHER" id="PTHR36505">
    <property type="entry name" value="BLR1072 PROTEIN"/>
    <property type="match status" value="1"/>
</dbReference>
<feature type="domain" description="PRC-barrel" evidence="3">
    <location>
        <begin position="55"/>
        <end position="133"/>
    </location>
</feature>
<dbReference type="OrthoDB" id="7818259at2"/>
<dbReference type="InterPro" id="IPR027275">
    <property type="entry name" value="PRC-brl_dom"/>
</dbReference>
<dbReference type="InterPro" id="IPR011033">
    <property type="entry name" value="PRC_barrel-like_sf"/>
</dbReference>
<name>A0A3L7AH38_9HYPH</name>
<evidence type="ECO:0000259" key="3">
    <source>
        <dbReference type="Pfam" id="PF05239"/>
    </source>
</evidence>
<dbReference type="Proteomes" id="UP000269692">
    <property type="component" value="Unassembled WGS sequence"/>
</dbReference>
<comment type="caution">
    <text evidence="4">The sequence shown here is derived from an EMBL/GenBank/DDBJ whole genome shotgun (WGS) entry which is preliminary data.</text>
</comment>
<feature type="signal peptide" evidence="2">
    <location>
        <begin position="1"/>
        <end position="21"/>
    </location>
</feature>
<evidence type="ECO:0000313" key="4">
    <source>
        <dbReference type="EMBL" id="RLP78732.1"/>
    </source>
</evidence>
<evidence type="ECO:0000256" key="2">
    <source>
        <dbReference type="SAM" id="SignalP"/>
    </source>
</evidence>
<evidence type="ECO:0000313" key="5">
    <source>
        <dbReference type="Proteomes" id="UP000269692"/>
    </source>
</evidence>
<organism evidence="4 5">
    <name type="scientific">Xanthobacter tagetidis</name>
    <dbReference type="NCBI Taxonomy" id="60216"/>
    <lineage>
        <taxon>Bacteria</taxon>
        <taxon>Pseudomonadati</taxon>
        <taxon>Pseudomonadota</taxon>
        <taxon>Alphaproteobacteria</taxon>
        <taxon>Hyphomicrobiales</taxon>
        <taxon>Xanthobacteraceae</taxon>
        <taxon>Xanthobacter</taxon>
    </lineage>
</organism>
<feature type="chain" id="PRO_5017975370" evidence="2">
    <location>
        <begin position="22"/>
        <end position="163"/>
    </location>
</feature>
<feature type="compositionally biased region" description="Basic and acidic residues" evidence="1">
    <location>
        <begin position="132"/>
        <end position="145"/>
    </location>
</feature>
<reference evidence="4 5" key="1">
    <citation type="submission" date="2018-10" db="EMBL/GenBank/DDBJ databases">
        <title>Xanthobacter tagetidis genome sequencing and assembly.</title>
        <authorList>
            <person name="Maclea K.S."/>
            <person name="Goen A.E."/>
            <person name="Fatima S.A."/>
        </authorList>
    </citation>
    <scope>NUCLEOTIDE SEQUENCE [LARGE SCALE GENOMIC DNA]</scope>
    <source>
        <strain evidence="4 5">ATCC 700314</strain>
    </source>
</reference>
<gene>
    <name evidence="4" type="ORF">D9R14_10785</name>
</gene>
<protein>
    <submittedName>
        <fullName evidence="4">PRC-barrel domain containing protein</fullName>
    </submittedName>
</protein>